<dbReference type="Proteomes" id="UP000595897">
    <property type="component" value="Chromosome"/>
</dbReference>
<dbReference type="KEGG" id="ahb:bsdtb5_33940"/>
<dbReference type="AlphaFoldDB" id="A0A7R7ENP9"/>
<accession>A0A7R7ENP9</accession>
<sequence length="52" mass="5904">MILIGIYSGWRPQEMSILKVQDIDLENHTMFGGLKTDAVKTDTSLYIIKSMT</sequence>
<organism evidence="1 2">
    <name type="scientific">Anaeromicropila herbilytica</name>
    <dbReference type="NCBI Taxonomy" id="2785025"/>
    <lineage>
        <taxon>Bacteria</taxon>
        <taxon>Bacillati</taxon>
        <taxon>Bacillota</taxon>
        <taxon>Clostridia</taxon>
        <taxon>Lachnospirales</taxon>
        <taxon>Lachnospiraceae</taxon>
        <taxon>Anaeromicropila</taxon>
    </lineage>
</organism>
<dbReference type="EMBL" id="AP024169">
    <property type="protein sequence ID" value="BCN32099.1"/>
    <property type="molecule type" value="Genomic_DNA"/>
</dbReference>
<gene>
    <name evidence="1" type="ORF">bsdtb5_33940</name>
</gene>
<name>A0A7R7ENP9_9FIRM</name>
<evidence type="ECO:0000313" key="1">
    <source>
        <dbReference type="EMBL" id="BCN32099.1"/>
    </source>
</evidence>
<evidence type="ECO:0000313" key="2">
    <source>
        <dbReference type="Proteomes" id="UP000595897"/>
    </source>
</evidence>
<proteinExistence type="predicted"/>
<protein>
    <submittedName>
        <fullName evidence="1">Uncharacterized protein</fullName>
    </submittedName>
</protein>
<reference evidence="1 2" key="1">
    <citation type="submission" date="2020-11" db="EMBL/GenBank/DDBJ databases">
        <title>Draft genome sequencing of a Lachnospiraceae strain isolated from anoxic soil subjected to BSD treatment.</title>
        <authorList>
            <person name="Uek A."/>
            <person name="Tonouchi A."/>
        </authorList>
    </citation>
    <scope>NUCLEOTIDE SEQUENCE [LARGE SCALE GENOMIC DNA]</scope>
    <source>
        <strain evidence="1 2">TB5</strain>
    </source>
</reference>
<keyword evidence="2" id="KW-1185">Reference proteome</keyword>